<organism evidence="2 3">
    <name type="scientific">Daphnia galeata</name>
    <dbReference type="NCBI Taxonomy" id="27404"/>
    <lineage>
        <taxon>Eukaryota</taxon>
        <taxon>Metazoa</taxon>
        <taxon>Ecdysozoa</taxon>
        <taxon>Arthropoda</taxon>
        <taxon>Crustacea</taxon>
        <taxon>Branchiopoda</taxon>
        <taxon>Diplostraca</taxon>
        <taxon>Cladocera</taxon>
        <taxon>Anomopoda</taxon>
        <taxon>Daphniidae</taxon>
        <taxon>Daphnia</taxon>
    </lineage>
</organism>
<accession>A0A8J2S0D9</accession>
<evidence type="ECO:0000256" key="1">
    <source>
        <dbReference type="SAM" id="MobiDB-lite"/>
    </source>
</evidence>
<gene>
    <name evidence="2" type="ORF">DGAL_LOCUS16182</name>
</gene>
<evidence type="ECO:0000313" key="2">
    <source>
        <dbReference type="EMBL" id="CAH0112463.1"/>
    </source>
</evidence>
<dbReference type="EMBL" id="CAKKLH010000326">
    <property type="protein sequence ID" value="CAH0112463.1"/>
    <property type="molecule type" value="Genomic_DNA"/>
</dbReference>
<dbReference type="AlphaFoldDB" id="A0A8J2S0D9"/>
<reference evidence="2" key="1">
    <citation type="submission" date="2021-11" db="EMBL/GenBank/DDBJ databases">
        <authorList>
            <person name="Schell T."/>
        </authorList>
    </citation>
    <scope>NUCLEOTIDE SEQUENCE</scope>
    <source>
        <strain evidence="2">M5</strain>
    </source>
</reference>
<name>A0A8J2S0D9_9CRUS</name>
<dbReference type="Proteomes" id="UP000789390">
    <property type="component" value="Unassembled WGS sequence"/>
</dbReference>
<sequence>MLDMLYLKKHLHREMILDNSIQDLGGNSLTTMSDLILFQHDPDFDELEEMDSQVILPHKERNVVVKLRQHQTMPSAVQSAIMQPLQQANLNDNILLSATSMPSAIQSANMQPLQANLDDNILLSTTSMPSAIQSAIMQPLNANLDNILLSTSKLVDVQPPTTIGMLATIRDVLEFEVPSTDDAENYDVMHIQSSSDSVVSTEETKIGEEPAPSATLPLSLPEEGGRRK</sequence>
<proteinExistence type="predicted"/>
<dbReference type="OrthoDB" id="10368004at2759"/>
<comment type="caution">
    <text evidence="2">The sequence shown here is derived from an EMBL/GenBank/DDBJ whole genome shotgun (WGS) entry which is preliminary data.</text>
</comment>
<feature type="compositionally biased region" description="Low complexity" evidence="1">
    <location>
        <begin position="209"/>
        <end position="222"/>
    </location>
</feature>
<protein>
    <submittedName>
        <fullName evidence="2">Uncharacterized protein</fullName>
    </submittedName>
</protein>
<keyword evidence="3" id="KW-1185">Reference proteome</keyword>
<evidence type="ECO:0000313" key="3">
    <source>
        <dbReference type="Proteomes" id="UP000789390"/>
    </source>
</evidence>
<feature type="region of interest" description="Disordered" evidence="1">
    <location>
        <begin position="193"/>
        <end position="228"/>
    </location>
</feature>